<accession>E1R6R6</accession>
<feature type="transmembrane region" description="Helical" evidence="1">
    <location>
        <begin position="12"/>
        <end position="30"/>
    </location>
</feature>
<dbReference type="SUPFAM" id="SSF82714">
    <property type="entry name" value="Multidrug efflux transporter AcrB TolC docking domain, DN and DC subdomains"/>
    <property type="match status" value="2"/>
</dbReference>
<dbReference type="KEGG" id="ssm:Spirs_0038"/>
<keyword evidence="1" id="KW-0812">Transmembrane</keyword>
<feature type="transmembrane region" description="Helical" evidence="1">
    <location>
        <begin position="473"/>
        <end position="499"/>
    </location>
</feature>
<feature type="transmembrane region" description="Helical" evidence="1">
    <location>
        <begin position="981"/>
        <end position="1000"/>
    </location>
</feature>
<keyword evidence="1" id="KW-0472">Membrane</keyword>
<dbReference type="EMBL" id="CP002116">
    <property type="protein sequence ID" value="ADK79198.1"/>
    <property type="molecule type" value="Genomic_DNA"/>
</dbReference>
<sequence>MSVSKTVVGKPTTILIIFLLLIGLGIYSTSDLAIDLYPEIEPPVLVVFTGYDGAGPEEIEKRITRTLEGSLSNVSNIESITSTSSEGSSMIMVEFTWGTDMAEAANSVRDNLEFVKGALPDEADSPMIFKFDPSMIPIMGLTLSGNRTPEELRQIAEDVVQPKIEQIEGVALTSVSGGRERIIRVEIPQDRLEAYDLTLTQISSMLQGQNVQVTAGNIDEGNINYLVTTSGEYDSIDQIKNTVISYKNEGMPGTSGDGSTQRTVRLRDIADVYDGYKDADSLVYINGEPGIQIIIQKQSGTNSVQTADNIRNRLERINKQVPEGITVTEIFNTTDIIKSSLNQVSSSAITGALLAIIVLFVFLRSLKSTFIIGLTIPVSLIVTLMLMYFFGLTLNIMTLAGLALGVGMLVDNSIVILENIYRYREKGAKLTASAILGSQEMINAIVASTLTTICVFAPVVLFKSQLDVVGELLASLAFTVVISLSASLVVAVTLIPVLSSHYLPLTSRRQRPLRGTLKALDGVMERFFQGLENLYASILRGVLRHKIITIVVVLAVFLSSLTLIPKTGFEFMPSMQEDQVNLGVELPVGTKLEITETVIKQMEDIVRSEVKGYDDIITEVGEASFFGLGGSAIGYKGSIRIMLPPYKERIDSSDDVKQKLRKHFNDFPSAVFSFDSSQGASFGGTTPIDILIKTEDLTKAKDIAEKIRDILQNMPEVTEPQIDLKDGLPQVEIVMDRDKMYSLGLNVYSVGQEIQANLDGITASQFREGGNEYDIVMFLADEDRNQILDLNKVFVNNQAGQRIPLASFARYQKGTGPITINRENQTRVVHVTAGTVPGTALNEVADRAQQLINQEIPADEDVLIEFSGDYEDLQKYGMRFVAIILVSVFLVFGVMASQFESFVDPFIILFAIPLSMIGVILIYFLTGQIFNILTAVGLVMLAGIIVNNGIVLVDYTNLLRKRGMNIHDACVEAGRNRLRPILMTTLTTVLGLVPMAFFPGEGSELVQPIGKSVVGGLSVGSLFTLLLIPVIYAIVNRVGERRQEKREARKLARQKNRLEIEAQCKGDEA</sequence>
<dbReference type="HOGENOM" id="CLU_002755_1_2_12"/>
<feature type="transmembrane region" description="Helical" evidence="1">
    <location>
        <begin position="906"/>
        <end position="926"/>
    </location>
</feature>
<feature type="transmembrane region" description="Helical" evidence="1">
    <location>
        <begin position="396"/>
        <end position="421"/>
    </location>
</feature>
<dbReference type="GO" id="GO:0042910">
    <property type="term" value="F:xenobiotic transmembrane transporter activity"/>
    <property type="evidence" value="ECO:0007669"/>
    <property type="project" value="TreeGrafter"/>
</dbReference>
<dbReference type="InterPro" id="IPR001036">
    <property type="entry name" value="Acrflvin-R"/>
</dbReference>
<dbReference type="Pfam" id="PF00873">
    <property type="entry name" value="ACR_tran"/>
    <property type="match status" value="1"/>
</dbReference>
<keyword evidence="1" id="KW-1133">Transmembrane helix</keyword>
<dbReference type="PRINTS" id="PR00702">
    <property type="entry name" value="ACRIFLAVINRP"/>
</dbReference>
<feature type="transmembrane region" description="Helical" evidence="1">
    <location>
        <begin position="344"/>
        <end position="363"/>
    </location>
</feature>
<dbReference type="Gene3D" id="3.30.70.1440">
    <property type="entry name" value="Multidrug efflux transporter AcrB pore domain"/>
    <property type="match status" value="1"/>
</dbReference>
<dbReference type="InterPro" id="IPR027463">
    <property type="entry name" value="AcrB_DN_DC_subdom"/>
</dbReference>
<feature type="transmembrane region" description="Helical" evidence="1">
    <location>
        <begin position="932"/>
        <end position="955"/>
    </location>
</feature>
<dbReference type="PANTHER" id="PTHR32063">
    <property type="match status" value="1"/>
</dbReference>
<dbReference type="SUPFAM" id="SSF82693">
    <property type="entry name" value="Multidrug efflux transporter AcrB pore domain, PN1, PN2, PC1 and PC2 subdomains"/>
    <property type="match status" value="3"/>
</dbReference>
<dbReference type="RefSeq" id="WP_013252662.1">
    <property type="nucleotide sequence ID" value="NC_014364.1"/>
</dbReference>
<organism evidence="2 3">
    <name type="scientific">Sediminispirochaeta smaragdinae (strain DSM 11293 / JCM 15392 / SEBR 4228)</name>
    <name type="common">Spirochaeta smaragdinae</name>
    <dbReference type="NCBI Taxonomy" id="573413"/>
    <lineage>
        <taxon>Bacteria</taxon>
        <taxon>Pseudomonadati</taxon>
        <taxon>Spirochaetota</taxon>
        <taxon>Spirochaetia</taxon>
        <taxon>Spirochaetales</taxon>
        <taxon>Spirochaetaceae</taxon>
        <taxon>Sediminispirochaeta</taxon>
    </lineage>
</organism>
<keyword evidence="3" id="KW-1185">Reference proteome</keyword>
<reference evidence="2 3" key="1">
    <citation type="journal article" date="2010" name="Stand. Genomic Sci.">
        <title>Complete genome sequence of Spirochaeta smaragdinae type strain (SEBR 4228).</title>
        <authorList>
            <person name="Mavromatis K."/>
            <person name="Yasawong M."/>
            <person name="Chertkov O."/>
            <person name="Lapidus A."/>
            <person name="Lucas S."/>
            <person name="Nolan M."/>
            <person name="Del Rio T.G."/>
            <person name="Tice H."/>
            <person name="Cheng J.F."/>
            <person name="Pitluck S."/>
            <person name="Liolios K."/>
            <person name="Ivanova N."/>
            <person name="Tapia R."/>
            <person name="Han C."/>
            <person name="Bruce D."/>
            <person name="Goodwin L."/>
            <person name="Pati A."/>
            <person name="Chen A."/>
            <person name="Palaniappan K."/>
            <person name="Land M."/>
            <person name="Hauser L."/>
            <person name="Chang Y.J."/>
            <person name="Jeffries C.D."/>
            <person name="Detter J.C."/>
            <person name="Rohde M."/>
            <person name="Brambilla E."/>
            <person name="Spring S."/>
            <person name="Goker M."/>
            <person name="Sikorski J."/>
            <person name="Woyke T."/>
            <person name="Bristow J."/>
            <person name="Eisen J.A."/>
            <person name="Markowitz V."/>
            <person name="Hugenholtz P."/>
            <person name="Klenk H.P."/>
            <person name="Kyrpides N.C."/>
        </authorList>
    </citation>
    <scope>NUCLEOTIDE SEQUENCE [LARGE SCALE GENOMIC DNA]</scope>
    <source>
        <strain evidence="3">DSM 11293 / JCM 15392 / SEBR 4228</strain>
    </source>
</reference>
<dbReference type="GO" id="GO:0005886">
    <property type="term" value="C:plasma membrane"/>
    <property type="evidence" value="ECO:0007669"/>
    <property type="project" value="TreeGrafter"/>
</dbReference>
<proteinExistence type="predicted"/>
<evidence type="ECO:0000313" key="3">
    <source>
        <dbReference type="Proteomes" id="UP000002318"/>
    </source>
</evidence>
<dbReference type="Gene3D" id="3.30.2090.10">
    <property type="entry name" value="Multidrug efflux transporter AcrB TolC docking domain, DN and DC subdomains"/>
    <property type="match status" value="2"/>
</dbReference>
<gene>
    <name evidence="2" type="ordered locus">Spirs_0038</name>
</gene>
<dbReference type="eggNOG" id="COG0841">
    <property type="taxonomic scope" value="Bacteria"/>
</dbReference>
<dbReference type="STRING" id="573413.Spirs_0038"/>
<dbReference type="Gene3D" id="3.30.70.1430">
    <property type="entry name" value="Multidrug efflux transporter AcrB pore domain"/>
    <property type="match status" value="2"/>
</dbReference>
<feature type="transmembrane region" description="Helical" evidence="1">
    <location>
        <begin position="547"/>
        <end position="565"/>
    </location>
</feature>
<dbReference type="Proteomes" id="UP000002318">
    <property type="component" value="Chromosome"/>
</dbReference>
<feature type="transmembrane region" description="Helical" evidence="1">
    <location>
        <begin position="442"/>
        <end position="461"/>
    </location>
</feature>
<dbReference type="Gene3D" id="3.30.70.1320">
    <property type="entry name" value="Multidrug efflux transporter AcrB pore domain like"/>
    <property type="match status" value="1"/>
</dbReference>
<feature type="transmembrane region" description="Helical" evidence="1">
    <location>
        <begin position="370"/>
        <end position="390"/>
    </location>
</feature>
<evidence type="ECO:0000256" key="1">
    <source>
        <dbReference type="SAM" id="Phobius"/>
    </source>
</evidence>
<dbReference type="AlphaFoldDB" id="E1R6R6"/>
<dbReference type="OrthoDB" id="366306at2"/>
<feature type="transmembrane region" description="Helical" evidence="1">
    <location>
        <begin position="1012"/>
        <end position="1035"/>
    </location>
</feature>
<dbReference type="SUPFAM" id="SSF82866">
    <property type="entry name" value="Multidrug efflux transporter AcrB transmembrane domain"/>
    <property type="match status" value="2"/>
</dbReference>
<evidence type="ECO:0000313" key="2">
    <source>
        <dbReference type="EMBL" id="ADK79198.1"/>
    </source>
</evidence>
<dbReference type="PANTHER" id="PTHR32063:SF0">
    <property type="entry name" value="SWARMING MOTILITY PROTEIN SWRC"/>
    <property type="match status" value="1"/>
</dbReference>
<name>E1R6R6_SEDSS</name>
<dbReference type="Gene3D" id="1.20.1640.10">
    <property type="entry name" value="Multidrug efflux transporter AcrB transmembrane domain"/>
    <property type="match status" value="2"/>
</dbReference>
<feature type="transmembrane region" description="Helical" evidence="1">
    <location>
        <begin position="876"/>
        <end position="894"/>
    </location>
</feature>
<protein>
    <submittedName>
        <fullName evidence="2">Acriflavin resistance protein</fullName>
    </submittedName>
</protein>